<sequence>MTGRGPIHYLDQMQRAATEACHFVRGIERASFLADDRTQYAVAYSLCVIGAAAAQLLHDYPEFGPDHPDLDWNEMQTMSKRLLSDGIAANVEDVWTTVGHAIPELLTQLESIRRWRAEGE</sequence>
<keyword evidence="3" id="KW-0540">Nuclease</keyword>
<keyword evidence="1" id="KW-0597">Phosphoprotein</keyword>
<organism evidence="6 7">
    <name type="scientific">Rhizobium calliandrae</name>
    <dbReference type="NCBI Taxonomy" id="1312182"/>
    <lineage>
        <taxon>Bacteria</taxon>
        <taxon>Pseudomonadati</taxon>
        <taxon>Pseudomonadota</taxon>
        <taxon>Alphaproteobacteria</taxon>
        <taxon>Hyphomicrobiales</taxon>
        <taxon>Rhizobiaceae</taxon>
        <taxon>Rhizobium/Agrobacterium group</taxon>
        <taxon>Rhizobium</taxon>
    </lineage>
</organism>
<evidence type="ECO:0000256" key="3">
    <source>
        <dbReference type="ARBA" id="ARBA00022722"/>
    </source>
</evidence>
<protein>
    <submittedName>
        <fullName evidence="6">DUF86 domain-containing protein</fullName>
    </submittedName>
</protein>
<evidence type="ECO:0000256" key="5">
    <source>
        <dbReference type="ARBA" id="ARBA00022801"/>
    </source>
</evidence>
<dbReference type="RefSeq" id="WP_285882837.1">
    <property type="nucleotide sequence ID" value="NZ_JARFYN010000048.1"/>
</dbReference>
<name>A0ABT7KL15_9HYPH</name>
<keyword evidence="7" id="KW-1185">Reference proteome</keyword>
<dbReference type="PANTHER" id="PTHR34139">
    <property type="entry name" value="UPF0331 PROTEIN MJ0127"/>
    <property type="match status" value="1"/>
</dbReference>
<evidence type="ECO:0000313" key="6">
    <source>
        <dbReference type="EMBL" id="MDL2409332.1"/>
    </source>
</evidence>
<proteinExistence type="predicted"/>
<evidence type="ECO:0000313" key="7">
    <source>
        <dbReference type="Proteomes" id="UP001172630"/>
    </source>
</evidence>
<evidence type="ECO:0000256" key="2">
    <source>
        <dbReference type="ARBA" id="ARBA00022649"/>
    </source>
</evidence>
<dbReference type="InterPro" id="IPR051813">
    <property type="entry name" value="HepT_RNase_toxin"/>
</dbReference>
<keyword evidence="5" id="KW-0378">Hydrolase</keyword>
<dbReference type="PANTHER" id="PTHR34139:SF1">
    <property type="entry name" value="RNASE MJ1380-RELATED"/>
    <property type="match status" value="1"/>
</dbReference>
<comment type="caution">
    <text evidence="6">The sequence shown here is derived from an EMBL/GenBank/DDBJ whole genome shotgun (WGS) entry which is preliminary data.</text>
</comment>
<reference evidence="6" key="1">
    <citation type="submission" date="2023-06" db="EMBL/GenBank/DDBJ databases">
        <title>Phylogenetic Diversity of Rhizobium strains.</title>
        <authorList>
            <person name="Moura F.T."/>
            <person name="Helene L.C.F."/>
            <person name="Hungria M."/>
        </authorList>
    </citation>
    <scope>NUCLEOTIDE SEQUENCE</scope>
    <source>
        <strain evidence="6">CCGE524</strain>
    </source>
</reference>
<keyword evidence="2" id="KW-1277">Toxin-antitoxin system</keyword>
<dbReference type="Proteomes" id="UP001172630">
    <property type="component" value="Unassembled WGS sequence"/>
</dbReference>
<dbReference type="EMBL" id="JARFYN010000048">
    <property type="protein sequence ID" value="MDL2409332.1"/>
    <property type="molecule type" value="Genomic_DNA"/>
</dbReference>
<accession>A0ABT7KL15</accession>
<dbReference type="InterPro" id="IPR008201">
    <property type="entry name" value="HepT-like"/>
</dbReference>
<gene>
    <name evidence="6" type="ORF">PY650_27605</name>
</gene>
<dbReference type="Pfam" id="PF01934">
    <property type="entry name" value="HepT-like"/>
    <property type="match status" value="1"/>
</dbReference>
<keyword evidence="4" id="KW-0547">Nucleotide-binding</keyword>
<evidence type="ECO:0000256" key="1">
    <source>
        <dbReference type="ARBA" id="ARBA00022553"/>
    </source>
</evidence>
<evidence type="ECO:0000256" key="4">
    <source>
        <dbReference type="ARBA" id="ARBA00022741"/>
    </source>
</evidence>